<organism evidence="1 2">
    <name type="scientific">Pseudogracilibacillus auburnensis</name>
    <dbReference type="NCBI Taxonomy" id="1494959"/>
    <lineage>
        <taxon>Bacteria</taxon>
        <taxon>Bacillati</taxon>
        <taxon>Bacillota</taxon>
        <taxon>Bacilli</taxon>
        <taxon>Bacillales</taxon>
        <taxon>Bacillaceae</taxon>
        <taxon>Pseudogracilibacillus</taxon>
    </lineage>
</organism>
<sequence length="459" mass="52269">MNKRLSICMIMIIFILGGCSSVLDSVLMSSSPDAVLKKAVEAHAEVDAVEVTFTEDLGDYTDTGLMKIDFKNEESHIKFNEDDIAVFIDKDDLLVEYIDGEVESWGRSSIFIDLENKVKHHQNPLKFFKQIDGEIFGKFDMEKEKGKYLLTYNGTKEDKELLGKALAYFELTGTDDFDEMLEYFDIEVKSLDLTLIIDSSTYLIEKIDQKLDYVFYDEDEETKTTITNEYKKYDNVGEIEKLVATIENDEGLNNDDKREETGDVADLTDKEIKQYEKEASAYLEALIEATVFQNVEGFIKKAPDSMSDDEKKSEAELQRDFFKEMYVQNTKDNMVGTGVSDDEVEELTDAFLEAIATTKYEVVGAKLESPDNIVVTISVQGIDDTDIYAKTEDEIYDVVMEGKVEEEELISKNMEILSNNYRKVDSLLDAVEVDVDVTRDDGQYLVMLQDQFLIGGFVQ</sequence>
<proteinExistence type="predicted"/>
<dbReference type="EMBL" id="QJJQ01000020">
    <property type="protein sequence ID" value="PXW81704.1"/>
    <property type="molecule type" value="Genomic_DNA"/>
</dbReference>
<dbReference type="Proteomes" id="UP000247978">
    <property type="component" value="Unassembled WGS sequence"/>
</dbReference>
<keyword evidence="2" id="KW-1185">Reference proteome</keyword>
<protein>
    <submittedName>
        <fullName evidence="1">Uncharacterized protein</fullName>
    </submittedName>
</protein>
<gene>
    <name evidence="1" type="ORF">DFR56_12079</name>
</gene>
<dbReference type="AlphaFoldDB" id="A0A2V3VKD6"/>
<evidence type="ECO:0000313" key="2">
    <source>
        <dbReference type="Proteomes" id="UP000247978"/>
    </source>
</evidence>
<name>A0A2V3VKD6_9BACI</name>
<comment type="caution">
    <text evidence="1">The sequence shown here is derived from an EMBL/GenBank/DDBJ whole genome shotgun (WGS) entry which is preliminary data.</text>
</comment>
<dbReference type="PROSITE" id="PS51257">
    <property type="entry name" value="PROKAR_LIPOPROTEIN"/>
    <property type="match status" value="1"/>
</dbReference>
<dbReference type="RefSeq" id="WP_207519474.1">
    <property type="nucleotide sequence ID" value="NZ_JADIJL010000006.1"/>
</dbReference>
<evidence type="ECO:0000313" key="1">
    <source>
        <dbReference type="EMBL" id="PXW81704.1"/>
    </source>
</evidence>
<accession>A0A2V3VKD6</accession>
<reference evidence="1 2" key="1">
    <citation type="submission" date="2018-05" db="EMBL/GenBank/DDBJ databases">
        <title>Genomic Encyclopedia of Type Strains, Phase IV (KMG-IV): sequencing the most valuable type-strain genomes for metagenomic binning, comparative biology and taxonomic classification.</title>
        <authorList>
            <person name="Goeker M."/>
        </authorList>
    </citation>
    <scope>NUCLEOTIDE SEQUENCE [LARGE SCALE GENOMIC DNA]</scope>
    <source>
        <strain evidence="1 2">DSM 28556</strain>
    </source>
</reference>